<dbReference type="OrthoDB" id="9813426at2"/>
<evidence type="ECO:0000313" key="9">
    <source>
        <dbReference type="EMBL" id="EHN59304.1"/>
    </source>
</evidence>
<accession>G9WFL2</accession>
<protein>
    <submittedName>
        <fullName evidence="9">DedA protein</fullName>
    </submittedName>
</protein>
<evidence type="ECO:0000313" key="10">
    <source>
        <dbReference type="Proteomes" id="UP000004959"/>
    </source>
</evidence>
<keyword evidence="10" id="KW-1185">Reference proteome</keyword>
<feature type="transmembrane region" description="Helical" evidence="7">
    <location>
        <begin position="66"/>
        <end position="89"/>
    </location>
</feature>
<dbReference type="Pfam" id="PF09335">
    <property type="entry name" value="VTT_dom"/>
    <property type="match status" value="1"/>
</dbReference>
<dbReference type="InterPro" id="IPR032816">
    <property type="entry name" value="VTT_dom"/>
</dbReference>
<feature type="domain" description="VTT" evidence="8">
    <location>
        <begin position="46"/>
        <end position="173"/>
    </location>
</feature>
<sequence length="217" mass="24015">MQSLIDFILHIDVHLANIVNSFGIWSYALMFFIVLIETGAVILPFLPGDSLLFAAGALSAAGNNILNVWALWAGFFAVSLIGDSLNYMIGHTIGQRFLATKIGGRFIKPQQVKDTEKFYEKHGALAIILARYMPIIRTLAPFVAATSDYSYLKFLKYSVLGTFSWATIAVWAGFFFGNIPFVHQHFTLIILAIVIVTLLPAVIAFLHTKISSKKAEI</sequence>
<dbReference type="GO" id="GO:0005886">
    <property type="term" value="C:plasma membrane"/>
    <property type="evidence" value="ECO:0007669"/>
    <property type="project" value="UniProtKB-SubCell"/>
</dbReference>
<dbReference type="InterPro" id="IPR032818">
    <property type="entry name" value="DedA-like"/>
</dbReference>
<reference evidence="9 10" key="1">
    <citation type="journal article" date="2012" name="PLoS ONE">
        <title>Functional divergence in the genus oenococcus as predicted by genome sequencing of the newly-described species, Oenococcus kitaharae.</title>
        <authorList>
            <person name="Borneman A.R."/>
            <person name="McCarthy J.M."/>
            <person name="Chambers P.J."/>
            <person name="Bartowsky E.J."/>
        </authorList>
    </citation>
    <scope>NUCLEOTIDE SEQUENCE [LARGE SCALE GENOMIC DNA]</scope>
    <source>
        <strain evidence="10">DSM17330</strain>
    </source>
</reference>
<comment type="caution">
    <text evidence="9">The sequence shown here is derived from an EMBL/GenBank/DDBJ whole genome shotgun (WGS) entry which is preliminary data.</text>
</comment>
<evidence type="ECO:0000256" key="6">
    <source>
        <dbReference type="ARBA" id="ARBA00023136"/>
    </source>
</evidence>
<dbReference type="HOGENOM" id="CLU_044208_6_1_9"/>
<feature type="transmembrane region" description="Helical" evidence="7">
    <location>
        <begin position="24"/>
        <end position="46"/>
    </location>
</feature>
<keyword evidence="5 7" id="KW-1133">Transmembrane helix</keyword>
<evidence type="ECO:0000256" key="2">
    <source>
        <dbReference type="ARBA" id="ARBA00010792"/>
    </source>
</evidence>
<evidence type="ECO:0000259" key="8">
    <source>
        <dbReference type="Pfam" id="PF09335"/>
    </source>
</evidence>
<dbReference type="Proteomes" id="UP000004959">
    <property type="component" value="Chromosome"/>
</dbReference>
<organism evidence="9 10">
    <name type="scientific">Oenococcus kitaharae DSM 17330</name>
    <dbReference type="NCBI Taxonomy" id="1045004"/>
    <lineage>
        <taxon>Bacteria</taxon>
        <taxon>Bacillati</taxon>
        <taxon>Bacillota</taxon>
        <taxon>Bacilli</taxon>
        <taxon>Lactobacillales</taxon>
        <taxon>Lactobacillaceae</taxon>
        <taxon>Oenococcus</taxon>
    </lineage>
</organism>
<dbReference type="PANTHER" id="PTHR30353:SF0">
    <property type="entry name" value="TRANSMEMBRANE PROTEIN"/>
    <property type="match status" value="1"/>
</dbReference>
<dbReference type="AlphaFoldDB" id="G9WFL2"/>
<evidence type="ECO:0000256" key="7">
    <source>
        <dbReference type="RuleBase" id="RU367016"/>
    </source>
</evidence>
<proteinExistence type="inferred from homology"/>
<dbReference type="PATRIC" id="fig|1045004.4.peg.1203"/>
<dbReference type="eggNOG" id="COG0586">
    <property type="taxonomic scope" value="Bacteria"/>
</dbReference>
<comment type="similarity">
    <text evidence="2 7">Belongs to the DedA family.</text>
</comment>
<dbReference type="RefSeq" id="WP_007746147.1">
    <property type="nucleotide sequence ID" value="NZ_CM001398.1"/>
</dbReference>
<evidence type="ECO:0000256" key="4">
    <source>
        <dbReference type="ARBA" id="ARBA00022692"/>
    </source>
</evidence>
<keyword evidence="6 7" id="KW-0472">Membrane</keyword>
<name>G9WFL2_9LACO</name>
<feature type="transmembrane region" description="Helical" evidence="7">
    <location>
        <begin position="157"/>
        <end position="179"/>
    </location>
</feature>
<feature type="transmembrane region" description="Helical" evidence="7">
    <location>
        <begin position="185"/>
        <end position="206"/>
    </location>
</feature>
<keyword evidence="3 7" id="KW-1003">Cell membrane</keyword>
<evidence type="ECO:0000256" key="3">
    <source>
        <dbReference type="ARBA" id="ARBA00022475"/>
    </source>
</evidence>
<evidence type="ECO:0000256" key="5">
    <source>
        <dbReference type="ARBA" id="ARBA00022989"/>
    </source>
</evidence>
<dbReference type="PANTHER" id="PTHR30353">
    <property type="entry name" value="INNER MEMBRANE PROTEIN DEDA-RELATED"/>
    <property type="match status" value="1"/>
</dbReference>
<comment type="subcellular location">
    <subcellularLocation>
        <location evidence="1 7">Cell membrane</location>
        <topology evidence="1 7">Multi-pass membrane protein</topology>
    </subcellularLocation>
</comment>
<keyword evidence="4 7" id="KW-0812">Transmembrane</keyword>
<evidence type="ECO:0000256" key="1">
    <source>
        <dbReference type="ARBA" id="ARBA00004651"/>
    </source>
</evidence>
<gene>
    <name evidence="9" type="ORF">OKIT_1206</name>
</gene>
<dbReference type="EMBL" id="AFVZ01000001">
    <property type="protein sequence ID" value="EHN59304.1"/>
    <property type="molecule type" value="Genomic_DNA"/>
</dbReference>